<organism evidence="1 2">
    <name type="scientific">Enterocloster clostridioformis</name>
    <dbReference type="NCBI Taxonomy" id="1531"/>
    <lineage>
        <taxon>Bacteria</taxon>
        <taxon>Bacillati</taxon>
        <taxon>Bacillota</taxon>
        <taxon>Clostridia</taxon>
        <taxon>Lachnospirales</taxon>
        <taxon>Lachnospiraceae</taxon>
        <taxon>Enterocloster</taxon>
    </lineage>
</organism>
<dbReference type="EMBL" id="CZAB01000029">
    <property type="protein sequence ID" value="CUP31223.1"/>
    <property type="molecule type" value="Genomic_DNA"/>
</dbReference>
<dbReference type="Proteomes" id="UP000095512">
    <property type="component" value="Unassembled WGS sequence"/>
</dbReference>
<accession>A0A174M4D6</accession>
<dbReference type="PROSITE" id="PS51257">
    <property type="entry name" value="PROKAR_LIPOPROTEIN"/>
    <property type="match status" value="1"/>
</dbReference>
<name>A0A174M4D6_9FIRM</name>
<dbReference type="RefSeq" id="WP_057572176.1">
    <property type="nucleotide sequence ID" value="NZ_CZAB01000029.1"/>
</dbReference>
<evidence type="ECO:0000313" key="1">
    <source>
        <dbReference type="EMBL" id="CUP31223.1"/>
    </source>
</evidence>
<reference evidence="1 2" key="1">
    <citation type="submission" date="2015-09" db="EMBL/GenBank/DDBJ databases">
        <authorList>
            <consortium name="Pathogen Informatics"/>
        </authorList>
    </citation>
    <scope>NUCLEOTIDE SEQUENCE [LARGE SCALE GENOMIC DNA]</scope>
    <source>
        <strain evidence="1 2">2789STDY5834865</strain>
    </source>
</reference>
<protein>
    <submittedName>
        <fullName evidence="1">Uncharacterized protein</fullName>
    </submittedName>
</protein>
<sequence length="122" mass="13434">MTKKEIEKGAGLLLAAVSGCEQMVELLRAAVHYCYEQEKAAKNLTPKGYAGFTRIHHVWTEGIPDVPKLFIGSPIQDRDMARGTLMALFLSTTVFPAETIQIPVYAETCVLLDDLMAGGWYA</sequence>
<evidence type="ECO:0000313" key="2">
    <source>
        <dbReference type="Proteomes" id="UP000095512"/>
    </source>
</evidence>
<dbReference type="AlphaFoldDB" id="A0A174M4D6"/>
<proteinExistence type="predicted"/>
<gene>
    <name evidence="1" type="ORF">ERS852480_03068</name>
</gene>